<keyword evidence="3" id="KW-1185">Reference proteome</keyword>
<reference evidence="2 3" key="1">
    <citation type="submission" date="2019-03" db="EMBL/GenBank/DDBJ databases">
        <title>First draft genome of Liparis tanakae, snailfish: a comprehensive survey of snailfish specific genes.</title>
        <authorList>
            <person name="Kim W."/>
            <person name="Song I."/>
            <person name="Jeong J.-H."/>
            <person name="Kim D."/>
            <person name="Kim S."/>
            <person name="Ryu S."/>
            <person name="Song J.Y."/>
            <person name="Lee S.K."/>
        </authorList>
    </citation>
    <scope>NUCLEOTIDE SEQUENCE [LARGE SCALE GENOMIC DNA]</scope>
    <source>
        <tissue evidence="2">Muscle</tissue>
    </source>
</reference>
<protein>
    <submittedName>
        <fullName evidence="2">Uncharacterized protein</fullName>
    </submittedName>
</protein>
<accession>A0A4Z2F3A8</accession>
<evidence type="ECO:0000313" key="3">
    <source>
        <dbReference type="Proteomes" id="UP000314294"/>
    </source>
</evidence>
<evidence type="ECO:0000256" key="1">
    <source>
        <dbReference type="SAM" id="MobiDB-lite"/>
    </source>
</evidence>
<feature type="region of interest" description="Disordered" evidence="1">
    <location>
        <begin position="56"/>
        <end position="75"/>
    </location>
</feature>
<proteinExistence type="predicted"/>
<sequence length="75" mass="8013">MATILKRVGDVGREVVSSLGALHATTLPEGRRHQDHGLNLLLWLEASGATAVHRAFKRGRSPAGDSVNDNDDKGL</sequence>
<name>A0A4Z2F3A8_9TELE</name>
<evidence type="ECO:0000313" key="2">
    <source>
        <dbReference type="EMBL" id="TNN35627.1"/>
    </source>
</evidence>
<dbReference type="AlphaFoldDB" id="A0A4Z2F3A8"/>
<dbReference type="Proteomes" id="UP000314294">
    <property type="component" value="Unassembled WGS sequence"/>
</dbReference>
<organism evidence="2 3">
    <name type="scientific">Liparis tanakae</name>
    <name type="common">Tanaka's snailfish</name>
    <dbReference type="NCBI Taxonomy" id="230148"/>
    <lineage>
        <taxon>Eukaryota</taxon>
        <taxon>Metazoa</taxon>
        <taxon>Chordata</taxon>
        <taxon>Craniata</taxon>
        <taxon>Vertebrata</taxon>
        <taxon>Euteleostomi</taxon>
        <taxon>Actinopterygii</taxon>
        <taxon>Neopterygii</taxon>
        <taxon>Teleostei</taxon>
        <taxon>Neoteleostei</taxon>
        <taxon>Acanthomorphata</taxon>
        <taxon>Eupercaria</taxon>
        <taxon>Perciformes</taxon>
        <taxon>Cottioidei</taxon>
        <taxon>Cottales</taxon>
        <taxon>Liparidae</taxon>
        <taxon>Liparis</taxon>
    </lineage>
</organism>
<gene>
    <name evidence="2" type="ORF">EYF80_054208</name>
</gene>
<dbReference type="EMBL" id="SRLO01001737">
    <property type="protein sequence ID" value="TNN35627.1"/>
    <property type="molecule type" value="Genomic_DNA"/>
</dbReference>
<comment type="caution">
    <text evidence="2">The sequence shown here is derived from an EMBL/GenBank/DDBJ whole genome shotgun (WGS) entry which is preliminary data.</text>
</comment>